<reference evidence="3" key="1">
    <citation type="journal article" date="2013" name="Genome Announc.">
        <title>Draft genome sequence of Botrytis cinerea BcDW1, inoculum for noble rot of grape berries.</title>
        <authorList>
            <person name="Blanco-Ulate B."/>
            <person name="Allen G."/>
            <person name="Powell A.L."/>
            <person name="Cantu D."/>
        </authorList>
    </citation>
    <scope>NUCLEOTIDE SEQUENCE [LARGE SCALE GENOMIC DNA]</scope>
    <source>
        <strain evidence="3">BcDW1</strain>
    </source>
</reference>
<accession>M7UIC1</accession>
<dbReference type="OrthoDB" id="3520314at2759"/>
<evidence type="ECO:0000256" key="1">
    <source>
        <dbReference type="SAM" id="MobiDB-lite"/>
    </source>
</evidence>
<proteinExistence type="predicted"/>
<feature type="compositionally biased region" description="Basic and acidic residues" evidence="1">
    <location>
        <begin position="1"/>
        <end position="21"/>
    </location>
</feature>
<sequence length="125" mass="14196">MEARYPETTKREDGKLTERNPPKTSTPSRNRCLSRVPVLRNPSIITCPAAQPQTFHSGMIAKGLTSRFVEDFSSNEDLQSVVKNTGAAKTFDEMLLPPGKVRSATAYEEQTQVRDLFEAYFRRHY</sequence>
<evidence type="ECO:0000313" key="3">
    <source>
        <dbReference type="Proteomes" id="UP000012045"/>
    </source>
</evidence>
<name>M7UIC1_BOTF1</name>
<feature type="compositionally biased region" description="Polar residues" evidence="1">
    <location>
        <begin position="22"/>
        <end position="31"/>
    </location>
</feature>
<dbReference type="EMBL" id="KB707854">
    <property type="protein sequence ID" value="EMR86558.1"/>
    <property type="molecule type" value="Genomic_DNA"/>
</dbReference>
<dbReference type="AlphaFoldDB" id="M7UIC1"/>
<feature type="region of interest" description="Disordered" evidence="1">
    <location>
        <begin position="1"/>
        <end position="31"/>
    </location>
</feature>
<protein>
    <submittedName>
        <fullName evidence="2">Uncharacterized protein</fullName>
    </submittedName>
</protein>
<dbReference type="Proteomes" id="UP000012045">
    <property type="component" value="Unassembled WGS sequence"/>
</dbReference>
<evidence type="ECO:0000313" key="2">
    <source>
        <dbReference type="EMBL" id="EMR86558.1"/>
    </source>
</evidence>
<gene>
    <name evidence="2" type="ORF">BcDW1_4843</name>
</gene>
<organism evidence="2 3">
    <name type="scientific">Botryotinia fuckeliana (strain BcDW1)</name>
    <name type="common">Noble rot fungus</name>
    <name type="synonym">Botrytis cinerea</name>
    <dbReference type="NCBI Taxonomy" id="1290391"/>
    <lineage>
        <taxon>Eukaryota</taxon>
        <taxon>Fungi</taxon>
        <taxon>Dikarya</taxon>
        <taxon>Ascomycota</taxon>
        <taxon>Pezizomycotina</taxon>
        <taxon>Leotiomycetes</taxon>
        <taxon>Helotiales</taxon>
        <taxon>Sclerotiniaceae</taxon>
        <taxon>Botrytis</taxon>
    </lineage>
</organism>
<dbReference type="HOGENOM" id="CLU_1992258_0_0_1"/>